<evidence type="ECO:0000256" key="2">
    <source>
        <dbReference type="ARBA" id="ARBA00004651"/>
    </source>
</evidence>
<evidence type="ECO:0000256" key="10">
    <source>
        <dbReference type="ARBA" id="ARBA00022840"/>
    </source>
</evidence>
<keyword evidence="4" id="KW-1003">Cell membrane</keyword>
<keyword evidence="6" id="KW-0808">Transferase</keyword>
<gene>
    <name evidence="17" type="ORF">M5X09_06605</name>
</gene>
<evidence type="ECO:0000256" key="13">
    <source>
        <dbReference type="ARBA" id="ARBA00023136"/>
    </source>
</evidence>
<keyword evidence="11 14" id="KW-1133">Transmembrane helix</keyword>
<keyword evidence="5" id="KW-0597">Phosphoprotein</keyword>
<evidence type="ECO:0000256" key="1">
    <source>
        <dbReference type="ARBA" id="ARBA00000085"/>
    </source>
</evidence>
<dbReference type="EMBL" id="JAMDLW010000007">
    <property type="protein sequence ID" value="MCY9519354.1"/>
    <property type="molecule type" value="Genomic_DNA"/>
</dbReference>
<evidence type="ECO:0000256" key="14">
    <source>
        <dbReference type="SAM" id="Phobius"/>
    </source>
</evidence>
<keyword evidence="7 14" id="KW-0812">Transmembrane</keyword>
<dbReference type="Gene3D" id="6.10.340.10">
    <property type="match status" value="1"/>
</dbReference>
<dbReference type="PROSITE" id="PS50109">
    <property type="entry name" value="HIS_KIN"/>
    <property type="match status" value="1"/>
</dbReference>
<keyword evidence="9 17" id="KW-0418">Kinase</keyword>
<evidence type="ECO:0000256" key="3">
    <source>
        <dbReference type="ARBA" id="ARBA00012438"/>
    </source>
</evidence>
<keyword evidence="18" id="KW-1185">Reference proteome</keyword>
<evidence type="ECO:0000256" key="5">
    <source>
        <dbReference type="ARBA" id="ARBA00022553"/>
    </source>
</evidence>
<dbReference type="EC" id="2.7.13.3" evidence="3"/>
<dbReference type="InterPro" id="IPR036097">
    <property type="entry name" value="HisK_dim/P_sf"/>
</dbReference>
<dbReference type="PROSITE" id="PS50885">
    <property type="entry name" value="HAMP"/>
    <property type="match status" value="1"/>
</dbReference>
<evidence type="ECO:0000256" key="12">
    <source>
        <dbReference type="ARBA" id="ARBA00023012"/>
    </source>
</evidence>
<sequence length="463" mass="52021">MPMNKLSRKLFVRFSLIVGLVLMLTYLANTFLLPKYYLHQKKANLAELTTMLDDLEGNELQADIERLEQSYGVTIVHIPLMPDINDLNENVKLALGRKGITLSKFWITEENVSKLAQQETVHKIYSQTKLKSSFLVTFMNKENELYVIGESVAHSDETLQIVNRFALFISAGALLVTLLLSAWSARRILRPLAELKETAEDIAELSFRKADIQTGDEIEALAASVNAMSDKLEQAHREQHTRNENLRGFISDISHELKTPLALIKAYAAGMKDGLDDGSYADVIDRQADDMTRLVERLLQLSRLQAETYEMASFDFMELLAETAGKYRAAIAQQGLTIDVDNCGIRHACVMADRGKMEIVLNNLITNAIKYAAGPDIHIAVRLRDARFTFSIQNSTGEWSEAELERIWEPFSVAERSRSKQLSGTGLGLSLIRTIMQKHDAPYGVRVSDGVIEFYFSLPVTLA</sequence>
<dbReference type="CDD" id="cd00075">
    <property type="entry name" value="HATPase"/>
    <property type="match status" value="1"/>
</dbReference>
<dbReference type="CDD" id="cd00082">
    <property type="entry name" value="HisKA"/>
    <property type="match status" value="1"/>
</dbReference>
<dbReference type="SUPFAM" id="SSF47384">
    <property type="entry name" value="Homodimeric domain of signal transducing histidine kinase"/>
    <property type="match status" value="1"/>
</dbReference>
<dbReference type="InterPro" id="IPR003661">
    <property type="entry name" value="HisK_dim/P_dom"/>
</dbReference>
<organism evidence="17 18">
    <name type="scientific">Paenibacillus apiarius</name>
    <dbReference type="NCBI Taxonomy" id="46240"/>
    <lineage>
        <taxon>Bacteria</taxon>
        <taxon>Bacillati</taxon>
        <taxon>Bacillota</taxon>
        <taxon>Bacilli</taxon>
        <taxon>Bacillales</taxon>
        <taxon>Paenibacillaceae</taxon>
        <taxon>Paenibacillus</taxon>
    </lineage>
</organism>
<dbReference type="RefSeq" id="WP_254912060.1">
    <property type="nucleotide sequence ID" value="NZ_JAMDLV010000034.1"/>
</dbReference>
<dbReference type="PANTHER" id="PTHR45528:SF1">
    <property type="entry name" value="SENSOR HISTIDINE KINASE CPXA"/>
    <property type="match status" value="1"/>
</dbReference>
<dbReference type="Pfam" id="PF00512">
    <property type="entry name" value="HisKA"/>
    <property type="match status" value="1"/>
</dbReference>
<dbReference type="InterPro" id="IPR003594">
    <property type="entry name" value="HATPase_dom"/>
</dbReference>
<dbReference type="InterPro" id="IPR005467">
    <property type="entry name" value="His_kinase_dom"/>
</dbReference>
<evidence type="ECO:0000256" key="4">
    <source>
        <dbReference type="ARBA" id="ARBA00022475"/>
    </source>
</evidence>
<evidence type="ECO:0000259" key="16">
    <source>
        <dbReference type="PROSITE" id="PS50885"/>
    </source>
</evidence>
<evidence type="ECO:0000256" key="9">
    <source>
        <dbReference type="ARBA" id="ARBA00022777"/>
    </source>
</evidence>
<name>A0ABT4DPS7_9BACL</name>
<dbReference type="GO" id="GO:0016301">
    <property type="term" value="F:kinase activity"/>
    <property type="evidence" value="ECO:0007669"/>
    <property type="project" value="UniProtKB-KW"/>
</dbReference>
<evidence type="ECO:0000256" key="11">
    <source>
        <dbReference type="ARBA" id="ARBA00022989"/>
    </source>
</evidence>
<protein>
    <recommendedName>
        <fullName evidence="3">histidine kinase</fullName>
        <ecNumber evidence="3">2.7.13.3</ecNumber>
    </recommendedName>
</protein>
<dbReference type="SMART" id="SM00304">
    <property type="entry name" value="HAMP"/>
    <property type="match status" value="1"/>
</dbReference>
<keyword evidence="8" id="KW-0547">Nucleotide-binding</keyword>
<feature type="domain" description="Histidine kinase" evidence="15">
    <location>
        <begin position="252"/>
        <end position="462"/>
    </location>
</feature>
<comment type="subcellular location">
    <subcellularLocation>
        <location evidence="2">Cell membrane</location>
        <topology evidence="2">Multi-pass membrane protein</topology>
    </subcellularLocation>
</comment>
<evidence type="ECO:0000259" key="15">
    <source>
        <dbReference type="PROSITE" id="PS50109"/>
    </source>
</evidence>
<dbReference type="PANTHER" id="PTHR45528">
    <property type="entry name" value="SENSOR HISTIDINE KINASE CPXA"/>
    <property type="match status" value="1"/>
</dbReference>
<evidence type="ECO:0000313" key="18">
    <source>
        <dbReference type="Proteomes" id="UP001207626"/>
    </source>
</evidence>
<dbReference type="InterPro" id="IPR003660">
    <property type="entry name" value="HAMP_dom"/>
</dbReference>
<proteinExistence type="predicted"/>
<dbReference type="SMART" id="SM00388">
    <property type="entry name" value="HisKA"/>
    <property type="match status" value="1"/>
</dbReference>
<dbReference type="InterPro" id="IPR036890">
    <property type="entry name" value="HATPase_C_sf"/>
</dbReference>
<accession>A0ABT4DPS7</accession>
<dbReference type="CDD" id="cd06225">
    <property type="entry name" value="HAMP"/>
    <property type="match status" value="1"/>
</dbReference>
<evidence type="ECO:0000256" key="6">
    <source>
        <dbReference type="ARBA" id="ARBA00022679"/>
    </source>
</evidence>
<dbReference type="SMART" id="SM00387">
    <property type="entry name" value="HATPase_c"/>
    <property type="match status" value="1"/>
</dbReference>
<dbReference type="SUPFAM" id="SSF158472">
    <property type="entry name" value="HAMP domain-like"/>
    <property type="match status" value="1"/>
</dbReference>
<keyword evidence="12" id="KW-0902">Two-component regulatory system</keyword>
<evidence type="ECO:0000256" key="7">
    <source>
        <dbReference type="ARBA" id="ARBA00022692"/>
    </source>
</evidence>
<dbReference type="Pfam" id="PF02518">
    <property type="entry name" value="HATPase_c"/>
    <property type="match status" value="1"/>
</dbReference>
<feature type="domain" description="HAMP" evidence="16">
    <location>
        <begin position="186"/>
        <end position="237"/>
    </location>
</feature>
<feature type="transmembrane region" description="Helical" evidence="14">
    <location>
        <begin position="165"/>
        <end position="185"/>
    </location>
</feature>
<keyword evidence="13 14" id="KW-0472">Membrane</keyword>
<dbReference type="Proteomes" id="UP001207626">
    <property type="component" value="Unassembled WGS sequence"/>
</dbReference>
<dbReference type="InterPro" id="IPR050398">
    <property type="entry name" value="HssS/ArlS-like"/>
</dbReference>
<dbReference type="Gene3D" id="1.10.287.130">
    <property type="match status" value="1"/>
</dbReference>
<dbReference type="Gene3D" id="3.30.565.10">
    <property type="entry name" value="Histidine kinase-like ATPase, C-terminal domain"/>
    <property type="match status" value="1"/>
</dbReference>
<keyword evidence="10" id="KW-0067">ATP-binding</keyword>
<evidence type="ECO:0000256" key="8">
    <source>
        <dbReference type="ARBA" id="ARBA00022741"/>
    </source>
</evidence>
<dbReference type="Pfam" id="PF00672">
    <property type="entry name" value="HAMP"/>
    <property type="match status" value="1"/>
</dbReference>
<evidence type="ECO:0000313" key="17">
    <source>
        <dbReference type="EMBL" id="MCY9519354.1"/>
    </source>
</evidence>
<comment type="caution">
    <text evidence="17">The sequence shown here is derived from an EMBL/GenBank/DDBJ whole genome shotgun (WGS) entry which is preliminary data.</text>
</comment>
<reference evidence="17 18" key="1">
    <citation type="submission" date="2022-05" db="EMBL/GenBank/DDBJ databases">
        <title>Genome Sequencing of Bee-Associated Microbes.</title>
        <authorList>
            <person name="Dunlap C."/>
        </authorList>
    </citation>
    <scope>NUCLEOTIDE SEQUENCE [LARGE SCALE GENOMIC DNA]</scope>
    <source>
        <strain evidence="17 18">NRRL NRS-1438</strain>
    </source>
</reference>
<comment type="catalytic activity">
    <reaction evidence="1">
        <text>ATP + protein L-histidine = ADP + protein N-phospho-L-histidine.</text>
        <dbReference type="EC" id="2.7.13.3"/>
    </reaction>
</comment>
<dbReference type="SUPFAM" id="SSF55874">
    <property type="entry name" value="ATPase domain of HSP90 chaperone/DNA topoisomerase II/histidine kinase"/>
    <property type="match status" value="1"/>
</dbReference>